<sequence length="151" mass="16433">MQNWKPPTGQLYKLNFDAATFENGSGIGAVIRNAAGELLIGGVNKPFSASSGQKGRRRVARSVANDRRLEASPTASSSVAIGELKCRDRRAQALRSASLSVANDRDLKLRQRRAQRRSTASSSVANDRRLEASPTESSTAIDGELKRRDRH</sequence>
<organism evidence="2 3">
    <name type="scientific">Lithocarpus litseifolius</name>
    <dbReference type="NCBI Taxonomy" id="425828"/>
    <lineage>
        <taxon>Eukaryota</taxon>
        <taxon>Viridiplantae</taxon>
        <taxon>Streptophyta</taxon>
        <taxon>Embryophyta</taxon>
        <taxon>Tracheophyta</taxon>
        <taxon>Spermatophyta</taxon>
        <taxon>Magnoliopsida</taxon>
        <taxon>eudicotyledons</taxon>
        <taxon>Gunneridae</taxon>
        <taxon>Pentapetalae</taxon>
        <taxon>rosids</taxon>
        <taxon>fabids</taxon>
        <taxon>Fagales</taxon>
        <taxon>Fagaceae</taxon>
        <taxon>Lithocarpus</taxon>
    </lineage>
</organism>
<reference evidence="2 3" key="1">
    <citation type="submission" date="2024-01" db="EMBL/GenBank/DDBJ databases">
        <title>A telomere-to-telomere, gap-free genome of sweet tea (Lithocarpus litseifolius).</title>
        <authorList>
            <person name="Zhou J."/>
        </authorList>
    </citation>
    <scope>NUCLEOTIDE SEQUENCE [LARGE SCALE GENOMIC DNA]</scope>
    <source>
        <strain evidence="2">Zhou-2022a</strain>
        <tissue evidence="2">Leaf</tissue>
    </source>
</reference>
<proteinExistence type="predicted"/>
<dbReference type="EMBL" id="JAZDWU010000010">
    <property type="protein sequence ID" value="KAK9989380.1"/>
    <property type="molecule type" value="Genomic_DNA"/>
</dbReference>
<dbReference type="AlphaFoldDB" id="A0AAW2BWW0"/>
<feature type="region of interest" description="Disordered" evidence="1">
    <location>
        <begin position="102"/>
        <end position="151"/>
    </location>
</feature>
<protein>
    <recommendedName>
        <fullName evidence="4">RNase H type-1 domain-containing protein</fullName>
    </recommendedName>
</protein>
<keyword evidence="3" id="KW-1185">Reference proteome</keyword>
<evidence type="ECO:0000313" key="2">
    <source>
        <dbReference type="EMBL" id="KAK9989380.1"/>
    </source>
</evidence>
<evidence type="ECO:0000256" key="1">
    <source>
        <dbReference type="SAM" id="MobiDB-lite"/>
    </source>
</evidence>
<evidence type="ECO:0008006" key="4">
    <source>
        <dbReference type="Google" id="ProtNLM"/>
    </source>
</evidence>
<dbReference type="Proteomes" id="UP001459277">
    <property type="component" value="Unassembled WGS sequence"/>
</dbReference>
<evidence type="ECO:0000313" key="3">
    <source>
        <dbReference type="Proteomes" id="UP001459277"/>
    </source>
</evidence>
<accession>A0AAW2BWW0</accession>
<comment type="caution">
    <text evidence="2">The sequence shown here is derived from an EMBL/GenBank/DDBJ whole genome shotgun (WGS) entry which is preliminary data.</text>
</comment>
<gene>
    <name evidence="2" type="ORF">SO802_029619</name>
</gene>
<name>A0AAW2BWW0_9ROSI</name>
<feature type="region of interest" description="Disordered" evidence="1">
    <location>
        <begin position="45"/>
        <end position="80"/>
    </location>
</feature>